<name>I4Z2C1_9HYPH</name>
<organism evidence="2 3">
    <name type="scientific">Microvirga lotononidis</name>
    <dbReference type="NCBI Taxonomy" id="864069"/>
    <lineage>
        <taxon>Bacteria</taxon>
        <taxon>Pseudomonadati</taxon>
        <taxon>Pseudomonadota</taxon>
        <taxon>Alphaproteobacteria</taxon>
        <taxon>Hyphomicrobiales</taxon>
        <taxon>Methylobacteriaceae</taxon>
        <taxon>Microvirga</taxon>
    </lineage>
</organism>
<feature type="domain" description="N-acetyltransferase" evidence="1">
    <location>
        <begin position="1"/>
        <end position="142"/>
    </location>
</feature>
<dbReference type="EMBL" id="JH660638">
    <property type="protein sequence ID" value="EIM30363.1"/>
    <property type="molecule type" value="Genomic_DNA"/>
</dbReference>
<evidence type="ECO:0000313" key="2">
    <source>
        <dbReference type="EMBL" id="EIM30363.1"/>
    </source>
</evidence>
<keyword evidence="2" id="KW-0808">Transferase</keyword>
<accession>I4Z2C1</accession>
<dbReference type="eggNOG" id="COG0456">
    <property type="taxonomic scope" value="Bacteria"/>
</dbReference>
<dbReference type="InterPro" id="IPR000182">
    <property type="entry name" value="GNAT_dom"/>
</dbReference>
<dbReference type="PATRIC" id="fig|864069.3.peg.1016"/>
<evidence type="ECO:0000259" key="1">
    <source>
        <dbReference type="PROSITE" id="PS51186"/>
    </source>
</evidence>
<keyword evidence="3" id="KW-1185">Reference proteome</keyword>
<protein>
    <submittedName>
        <fullName evidence="2">Acetyltransferase</fullName>
    </submittedName>
</protein>
<proteinExistence type="predicted"/>
<dbReference type="HOGENOM" id="CLU_013985_22_2_5"/>
<dbReference type="Gene3D" id="3.40.630.30">
    <property type="match status" value="1"/>
</dbReference>
<dbReference type="AlphaFoldDB" id="I4Z2C1"/>
<dbReference type="SUPFAM" id="SSF55729">
    <property type="entry name" value="Acyl-CoA N-acyltransferases (Nat)"/>
    <property type="match status" value="1"/>
</dbReference>
<dbReference type="InterPro" id="IPR016181">
    <property type="entry name" value="Acyl_CoA_acyltransferase"/>
</dbReference>
<dbReference type="GO" id="GO:0016747">
    <property type="term" value="F:acyltransferase activity, transferring groups other than amino-acyl groups"/>
    <property type="evidence" value="ECO:0007669"/>
    <property type="project" value="InterPro"/>
</dbReference>
<evidence type="ECO:0000313" key="3">
    <source>
        <dbReference type="Proteomes" id="UP000003947"/>
    </source>
</evidence>
<reference evidence="2 3" key="1">
    <citation type="submission" date="2012-02" db="EMBL/GenBank/DDBJ databases">
        <title>Improved High-Quality Draft sequence of Microvirga sp. WSM3557.</title>
        <authorList>
            <consortium name="US DOE Joint Genome Institute"/>
            <person name="Lucas S."/>
            <person name="Han J."/>
            <person name="Lapidus A."/>
            <person name="Cheng J.-F."/>
            <person name="Goodwin L."/>
            <person name="Pitluck S."/>
            <person name="Peters L."/>
            <person name="Zhang X."/>
            <person name="Detter J.C."/>
            <person name="Han C."/>
            <person name="Tapia R."/>
            <person name="Land M."/>
            <person name="Hauser L."/>
            <person name="Kyrpides N."/>
            <person name="Ivanova N."/>
            <person name="Pagani I."/>
            <person name="Brau L."/>
            <person name="Yates R."/>
            <person name="O'Hara G."/>
            <person name="Rui T."/>
            <person name="Howieson J."/>
            <person name="Reeve W."/>
            <person name="Woyke T."/>
        </authorList>
    </citation>
    <scope>NUCLEOTIDE SEQUENCE [LARGE SCALE GENOMIC DNA]</scope>
    <source>
        <strain evidence="2 3">WSM3557</strain>
    </source>
</reference>
<dbReference type="Proteomes" id="UP000003947">
    <property type="component" value="Unassembled WGS sequence"/>
</dbReference>
<gene>
    <name evidence="2" type="ORF">MicloDRAFT_00009130</name>
</gene>
<sequence length="142" mass="15943">MHARPYTEADFDALFSVYTRAMGRVIEANFGWDEGFQRLNLARTCLEHRTTVYSLVSPFDGFSIIKEADDALILFLLCVDPQAQHQKIGTTAIEQMKREAAETGRRLTGTVLPGNDVGSFYTGLGFNIRFDQSGKRVLLYNA</sequence>
<dbReference type="CDD" id="cd04301">
    <property type="entry name" value="NAT_SF"/>
    <property type="match status" value="1"/>
</dbReference>
<dbReference type="PROSITE" id="PS51186">
    <property type="entry name" value="GNAT"/>
    <property type="match status" value="1"/>
</dbReference>